<name>A0AAD4MQW6_9BILA</name>
<keyword evidence="3" id="KW-1185">Reference proteome</keyword>
<proteinExistence type="predicted"/>
<organism evidence="2 3">
    <name type="scientific">Ditylenchus destructor</name>
    <dbReference type="NCBI Taxonomy" id="166010"/>
    <lineage>
        <taxon>Eukaryota</taxon>
        <taxon>Metazoa</taxon>
        <taxon>Ecdysozoa</taxon>
        <taxon>Nematoda</taxon>
        <taxon>Chromadorea</taxon>
        <taxon>Rhabditida</taxon>
        <taxon>Tylenchina</taxon>
        <taxon>Tylenchomorpha</taxon>
        <taxon>Sphaerularioidea</taxon>
        <taxon>Anguinidae</taxon>
        <taxon>Anguininae</taxon>
        <taxon>Ditylenchus</taxon>
    </lineage>
</organism>
<dbReference type="EMBL" id="JAKKPZ010000106">
    <property type="protein sequence ID" value="KAI1702048.1"/>
    <property type="molecule type" value="Genomic_DNA"/>
</dbReference>
<dbReference type="AlphaFoldDB" id="A0AAD4MQW6"/>
<sequence length="110" mass="12578">MAGESGNFANVAGKKELQHKKRKIVSNSTTYSEPKTVANYSERKDLWKLTAFKYLMTFQLCKDCKNNVFNDGDKIMVLEDGRTSQSMDIDNSTTSHLHKRWMLTCASYPC</sequence>
<protein>
    <submittedName>
        <fullName evidence="2">Uncharacterized protein</fullName>
    </submittedName>
</protein>
<evidence type="ECO:0000313" key="3">
    <source>
        <dbReference type="Proteomes" id="UP001201812"/>
    </source>
</evidence>
<accession>A0AAD4MQW6</accession>
<comment type="caution">
    <text evidence="2">The sequence shown here is derived from an EMBL/GenBank/DDBJ whole genome shotgun (WGS) entry which is preliminary data.</text>
</comment>
<evidence type="ECO:0000313" key="2">
    <source>
        <dbReference type="EMBL" id="KAI1702048.1"/>
    </source>
</evidence>
<gene>
    <name evidence="2" type="ORF">DdX_15732</name>
</gene>
<reference evidence="2" key="1">
    <citation type="submission" date="2022-01" db="EMBL/GenBank/DDBJ databases">
        <title>Genome Sequence Resource for Two Populations of Ditylenchus destructor, the Migratory Endoparasitic Phytonematode.</title>
        <authorList>
            <person name="Zhang H."/>
            <person name="Lin R."/>
            <person name="Xie B."/>
        </authorList>
    </citation>
    <scope>NUCLEOTIDE SEQUENCE</scope>
    <source>
        <strain evidence="2">BazhouSP</strain>
    </source>
</reference>
<dbReference type="Proteomes" id="UP001201812">
    <property type="component" value="Unassembled WGS sequence"/>
</dbReference>
<evidence type="ECO:0000256" key="1">
    <source>
        <dbReference type="SAM" id="MobiDB-lite"/>
    </source>
</evidence>
<feature type="region of interest" description="Disordered" evidence="1">
    <location>
        <begin position="1"/>
        <end position="28"/>
    </location>
</feature>